<evidence type="ECO:0000313" key="2">
    <source>
        <dbReference type="EMBL" id="KAK3256951.1"/>
    </source>
</evidence>
<dbReference type="EMBL" id="LGRX02021186">
    <property type="protein sequence ID" value="KAK3256951.1"/>
    <property type="molecule type" value="Genomic_DNA"/>
</dbReference>
<feature type="domain" description="Malic enzyme NAD-binding" evidence="1">
    <location>
        <begin position="2"/>
        <end position="101"/>
    </location>
</feature>
<dbReference type="GO" id="GO:0006108">
    <property type="term" value="P:malate metabolic process"/>
    <property type="evidence" value="ECO:0007669"/>
    <property type="project" value="TreeGrafter"/>
</dbReference>
<dbReference type="PANTHER" id="PTHR23406">
    <property type="entry name" value="MALIC ENZYME-RELATED"/>
    <property type="match status" value="1"/>
</dbReference>
<reference evidence="2 3" key="1">
    <citation type="journal article" date="2015" name="Genome Biol. Evol.">
        <title>Comparative Genomics of a Bacterivorous Green Alga Reveals Evolutionary Causalities and Consequences of Phago-Mixotrophic Mode of Nutrition.</title>
        <authorList>
            <person name="Burns J.A."/>
            <person name="Paasch A."/>
            <person name="Narechania A."/>
            <person name="Kim E."/>
        </authorList>
    </citation>
    <scope>NUCLEOTIDE SEQUENCE [LARGE SCALE GENOMIC DNA]</scope>
    <source>
        <strain evidence="2 3">PLY_AMNH</strain>
    </source>
</reference>
<keyword evidence="3" id="KW-1185">Reference proteome</keyword>
<evidence type="ECO:0000313" key="3">
    <source>
        <dbReference type="Proteomes" id="UP001190700"/>
    </source>
</evidence>
<dbReference type="Gene3D" id="3.40.50.720">
    <property type="entry name" value="NAD(P)-binding Rossmann-like Domain"/>
    <property type="match status" value="1"/>
</dbReference>
<dbReference type="GO" id="GO:0004473">
    <property type="term" value="F:malate dehydrogenase (decarboxylating) (NADP+) activity"/>
    <property type="evidence" value="ECO:0007669"/>
    <property type="project" value="TreeGrafter"/>
</dbReference>
<proteinExistence type="predicted"/>
<dbReference type="SUPFAM" id="SSF51735">
    <property type="entry name" value="NAD(P)-binding Rossmann-fold domains"/>
    <property type="match status" value="1"/>
</dbReference>
<gene>
    <name evidence="2" type="ORF">CYMTET_33943</name>
</gene>
<dbReference type="PANTHER" id="PTHR23406:SF90">
    <property type="entry name" value="MALIC ENZYME-RELATED"/>
    <property type="match status" value="1"/>
</dbReference>
<dbReference type="SMART" id="SM00919">
    <property type="entry name" value="Malic_M"/>
    <property type="match status" value="1"/>
</dbReference>
<dbReference type="Pfam" id="PF03949">
    <property type="entry name" value="Malic_M"/>
    <property type="match status" value="1"/>
</dbReference>
<dbReference type="GO" id="GO:0051287">
    <property type="term" value="F:NAD binding"/>
    <property type="evidence" value="ECO:0007669"/>
    <property type="project" value="InterPro"/>
</dbReference>
<dbReference type="InterPro" id="IPR012302">
    <property type="entry name" value="Malic_NAD-bd"/>
</dbReference>
<sequence length="103" mass="10958">MGTAATALAGLLAALPMTGKESLMEHRFLFAGAGEAGTGIADLLTYMLAKSRNISVFEARERIWLFDSKGAPPPEHRPADLRGPREGEIAEDACRGIFSGVRA</sequence>
<dbReference type="GO" id="GO:0009507">
    <property type="term" value="C:chloroplast"/>
    <property type="evidence" value="ECO:0007669"/>
    <property type="project" value="TreeGrafter"/>
</dbReference>
<accession>A0AAE0KQD4</accession>
<dbReference type="AlphaFoldDB" id="A0AAE0KQD4"/>
<dbReference type="Proteomes" id="UP001190700">
    <property type="component" value="Unassembled WGS sequence"/>
</dbReference>
<name>A0AAE0KQD4_9CHLO</name>
<protein>
    <recommendedName>
        <fullName evidence="1">Malic enzyme NAD-binding domain-containing protein</fullName>
    </recommendedName>
</protein>
<organism evidence="2 3">
    <name type="scientific">Cymbomonas tetramitiformis</name>
    <dbReference type="NCBI Taxonomy" id="36881"/>
    <lineage>
        <taxon>Eukaryota</taxon>
        <taxon>Viridiplantae</taxon>
        <taxon>Chlorophyta</taxon>
        <taxon>Pyramimonadophyceae</taxon>
        <taxon>Pyramimonadales</taxon>
        <taxon>Pyramimonadaceae</taxon>
        <taxon>Cymbomonas</taxon>
    </lineage>
</organism>
<evidence type="ECO:0000259" key="1">
    <source>
        <dbReference type="SMART" id="SM00919"/>
    </source>
</evidence>
<dbReference type="InterPro" id="IPR036291">
    <property type="entry name" value="NAD(P)-bd_dom_sf"/>
</dbReference>
<comment type="caution">
    <text evidence="2">The sequence shown here is derived from an EMBL/GenBank/DDBJ whole genome shotgun (WGS) entry which is preliminary data.</text>
</comment>